<evidence type="ECO:0008006" key="3">
    <source>
        <dbReference type="Google" id="ProtNLM"/>
    </source>
</evidence>
<dbReference type="InterPro" id="IPR036047">
    <property type="entry name" value="F-box-like_dom_sf"/>
</dbReference>
<organism evidence="1 2">
    <name type="scientific">Bemisia tabaci</name>
    <name type="common">Sweetpotato whitefly</name>
    <name type="synonym">Aleurodes tabaci</name>
    <dbReference type="NCBI Taxonomy" id="7038"/>
    <lineage>
        <taxon>Eukaryota</taxon>
        <taxon>Metazoa</taxon>
        <taxon>Ecdysozoa</taxon>
        <taxon>Arthropoda</taxon>
        <taxon>Hexapoda</taxon>
        <taxon>Insecta</taxon>
        <taxon>Pterygota</taxon>
        <taxon>Neoptera</taxon>
        <taxon>Paraneoptera</taxon>
        <taxon>Hemiptera</taxon>
        <taxon>Sternorrhyncha</taxon>
        <taxon>Aleyrodoidea</taxon>
        <taxon>Aleyrodidae</taxon>
        <taxon>Aleyrodinae</taxon>
        <taxon>Bemisia</taxon>
    </lineage>
</organism>
<reference evidence="1" key="1">
    <citation type="submission" date="2021-12" db="EMBL/GenBank/DDBJ databases">
        <authorList>
            <person name="King R."/>
        </authorList>
    </citation>
    <scope>NUCLEOTIDE SEQUENCE</scope>
</reference>
<accession>A0A9P0AJR9</accession>
<name>A0A9P0AJR9_BEMTA</name>
<protein>
    <recommendedName>
        <fullName evidence="3">F-box domain-containing protein</fullName>
    </recommendedName>
</protein>
<gene>
    <name evidence="1" type="ORF">BEMITA_LOCUS11714</name>
</gene>
<proteinExistence type="predicted"/>
<evidence type="ECO:0000313" key="2">
    <source>
        <dbReference type="Proteomes" id="UP001152759"/>
    </source>
</evidence>
<dbReference type="AlphaFoldDB" id="A0A9P0AJR9"/>
<dbReference type="EMBL" id="OU963868">
    <property type="protein sequence ID" value="CAH0393292.1"/>
    <property type="molecule type" value="Genomic_DNA"/>
</dbReference>
<dbReference type="Proteomes" id="UP001152759">
    <property type="component" value="Chromosome 7"/>
</dbReference>
<keyword evidence="2" id="KW-1185">Reference proteome</keyword>
<dbReference type="SUPFAM" id="SSF81383">
    <property type="entry name" value="F-box domain"/>
    <property type="match status" value="1"/>
</dbReference>
<sequence>MPPIILRKEEQSNADSDVEAEICPFINKLPNEMIRAICELLDSASILQLRSSCSFFEEFLRDKIRLQIPMEYGMRDMTTLDAQMRKQFMCGFRHVELYNFHFENFRIDAEVDLRPYEDLRTLRIIGVPESLCKPLIFHNYILQPLELHVFPPLSLKKLELFRTTLNVKISLPYPEAVVSLGFLIYRENASYGLPRRKLENVPNSTSHHSLVIILKCRAANLKNSCVTLNRSGDSEPIPLSATENSEILIGLTLDWNLAFFNNLPTWTDPRRREDCDALDMYIQSLTKYFKEKPLDVNHFPRNGWSVYG</sequence>
<evidence type="ECO:0000313" key="1">
    <source>
        <dbReference type="EMBL" id="CAH0393292.1"/>
    </source>
</evidence>